<gene>
    <name evidence="1" type="ORF">AMTR_s00072p00140390</name>
</gene>
<accession>W1NS55</accession>
<sequence>MGMPYYHTHHEMGHNEKLGFLSEDRVESHMAASTSTAFRDSMLRQRDTSQLGIRGETPWWARPHRKYSGPQNSFLEPLSFVDHGISTNTITYQRGVRMRCKMWDHLLEDRGLIHVSGHMIAFLIP</sequence>
<name>W1NS55_AMBTC</name>
<dbReference type="Gramene" id="ERM98448">
    <property type="protein sequence ID" value="ERM98448"/>
    <property type="gene ID" value="AMTR_s00072p00140390"/>
</dbReference>
<evidence type="ECO:0000313" key="1">
    <source>
        <dbReference type="EMBL" id="ERM98448.1"/>
    </source>
</evidence>
<protein>
    <submittedName>
        <fullName evidence="1">Uncharacterized protein</fullName>
    </submittedName>
</protein>
<evidence type="ECO:0000313" key="2">
    <source>
        <dbReference type="Proteomes" id="UP000017836"/>
    </source>
</evidence>
<dbReference type="HOGENOM" id="CLU_1995708_0_0_1"/>
<organism evidence="1 2">
    <name type="scientific">Amborella trichopoda</name>
    <dbReference type="NCBI Taxonomy" id="13333"/>
    <lineage>
        <taxon>Eukaryota</taxon>
        <taxon>Viridiplantae</taxon>
        <taxon>Streptophyta</taxon>
        <taxon>Embryophyta</taxon>
        <taxon>Tracheophyta</taxon>
        <taxon>Spermatophyta</taxon>
        <taxon>Magnoliopsida</taxon>
        <taxon>Amborellales</taxon>
        <taxon>Amborellaceae</taxon>
        <taxon>Amborella</taxon>
    </lineage>
</organism>
<proteinExistence type="predicted"/>
<keyword evidence="2" id="KW-1185">Reference proteome</keyword>
<reference evidence="2" key="1">
    <citation type="journal article" date="2013" name="Science">
        <title>The Amborella genome and the evolution of flowering plants.</title>
        <authorList>
            <consortium name="Amborella Genome Project"/>
        </authorList>
    </citation>
    <scope>NUCLEOTIDE SEQUENCE [LARGE SCALE GENOMIC DNA]</scope>
</reference>
<dbReference type="Proteomes" id="UP000017836">
    <property type="component" value="Unassembled WGS sequence"/>
</dbReference>
<dbReference type="EMBL" id="KI395332">
    <property type="protein sequence ID" value="ERM98448.1"/>
    <property type="molecule type" value="Genomic_DNA"/>
</dbReference>
<dbReference type="AlphaFoldDB" id="W1NS55"/>